<dbReference type="GO" id="GO:0005654">
    <property type="term" value="C:nucleoplasm"/>
    <property type="evidence" value="ECO:0007669"/>
    <property type="project" value="TreeGrafter"/>
</dbReference>
<dbReference type="STRING" id="78915.A0A4P9XU65"/>
<dbReference type="EMBL" id="KZ992540">
    <property type="protein sequence ID" value="RKP09121.1"/>
    <property type="molecule type" value="Genomic_DNA"/>
</dbReference>
<dbReference type="InterPro" id="IPR016024">
    <property type="entry name" value="ARM-type_fold"/>
</dbReference>
<proteinExistence type="predicted"/>
<gene>
    <name evidence="5" type="ORF">THASP1DRAFT_29083</name>
</gene>
<feature type="region of interest" description="Disordered" evidence="3">
    <location>
        <begin position="623"/>
        <end position="826"/>
    </location>
</feature>
<feature type="domain" description="Serine/threonine-protein phosphatase 4 regulatory subunit 3-like central" evidence="4">
    <location>
        <begin position="139"/>
        <end position="620"/>
    </location>
</feature>
<dbReference type="GO" id="GO:0072542">
    <property type="term" value="F:protein phosphatase activator activity"/>
    <property type="evidence" value="ECO:0007669"/>
    <property type="project" value="TreeGrafter"/>
</dbReference>
<sequence length="826" mass="93891">MTESDSLSTNGRQEFPHWRVKVFRCVDGQTWDELGTGYIVQNGEYGFAVASETEDRVIYDWEVDIELSYAPEDDTLLSWREMHDEDLALSFETQENRDAVQRHFELAKARLVETIRNQLVSVKLPEPTRENIALIKEKLDLQLRTQRQRDTFSDMIERTDYISELSALHEECEKLNDHQCLLDLGDVMRRIVMMSNTNLLQYLGQKSVTLSVAGMLEYDSEYPNTKGEFRKMLEHSKFVEVIPINDPSILQRVHENYRLQFLKDIVLPRSLDDITSAMLSSIIMFNNVDILTYFQSKPESLRDMIDLVKKRSKSKHQRVNALRSLQSLCMIAKSTQTTTRDELYRSLAQNGLFDALETVIEDISDEKQRTTVFGILAMVLEYDASLLRNHILAQAKHSDVTFLDHLITTFHVCSGGYLVGQLAEMLKMLLDTNVAESNPIRMTVPVDPRIGEFLNYFYEQKLLMLVKPLLDIDEPQMRDDVLRAEKLCDLLRSAIQGHSEMVKLTLLSSNLPVRVALLLSNRQQQLCGSALRVIREMIGAKDDFYIRYIIKNEIVAQILTLAERCRLLNNANYCACLEFFENIISLNSKSLLRHAVERLSKQGGQLAEEPVFKELRRQLERNIHDSDSGTASALGSQQEEDGTRGYRGRRDGWSSSTMDEHEEAYFNTADEDDSEDESDMDQKSSDLGAESPAPVGISAQFADTLKMAGRKRSWTETDTGASTTTSFHQRKRSILDDDDDDDDEGANDDGNDSGGGKRILPLHSAGEDISHRQEDSPKKQELSGATGTTDGPLQKHSSSDSEEYVSEPVEPHDAALRTRDGDVHEQ</sequence>
<dbReference type="GO" id="GO:0030289">
    <property type="term" value="C:protein phosphatase 4 complex"/>
    <property type="evidence" value="ECO:0007669"/>
    <property type="project" value="TreeGrafter"/>
</dbReference>
<reference evidence="6" key="1">
    <citation type="journal article" date="2018" name="Nat. Microbiol.">
        <title>Leveraging single-cell genomics to expand the fungal tree of life.</title>
        <authorList>
            <person name="Ahrendt S.R."/>
            <person name="Quandt C.A."/>
            <person name="Ciobanu D."/>
            <person name="Clum A."/>
            <person name="Salamov A."/>
            <person name="Andreopoulos B."/>
            <person name="Cheng J.F."/>
            <person name="Woyke T."/>
            <person name="Pelin A."/>
            <person name="Henrissat B."/>
            <person name="Reynolds N.K."/>
            <person name="Benny G.L."/>
            <person name="Smith M.E."/>
            <person name="James T.Y."/>
            <person name="Grigoriev I.V."/>
        </authorList>
    </citation>
    <scope>NUCLEOTIDE SEQUENCE [LARGE SCALE GENOMIC DNA]</scope>
    <source>
        <strain evidence="6">RSA 1356</strain>
    </source>
</reference>
<organism evidence="5 6">
    <name type="scientific">Thamnocephalis sphaerospora</name>
    <dbReference type="NCBI Taxonomy" id="78915"/>
    <lineage>
        <taxon>Eukaryota</taxon>
        <taxon>Fungi</taxon>
        <taxon>Fungi incertae sedis</taxon>
        <taxon>Zoopagomycota</taxon>
        <taxon>Zoopagomycotina</taxon>
        <taxon>Zoopagomycetes</taxon>
        <taxon>Zoopagales</taxon>
        <taxon>Sigmoideomycetaceae</taxon>
        <taxon>Thamnocephalis</taxon>
    </lineage>
</organism>
<evidence type="ECO:0000313" key="5">
    <source>
        <dbReference type="EMBL" id="RKP09121.1"/>
    </source>
</evidence>
<feature type="compositionally biased region" description="Basic and acidic residues" evidence="3">
    <location>
        <begin position="765"/>
        <end position="781"/>
    </location>
</feature>
<feature type="compositionally biased region" description="Basic and acidic residues" evidence="3">
    <location>
        <begin position="809"/>
        <end position="826"/>
    </location>
</feature>
<accession>A0A4P9XU65</accession>
<dbReference type="PANTHER" id="PTHR23318">
    <property type="entry name" value="ATP SYNTHASE GAMMA-RELATED"/>
    <property type="match status" value="1"/>
</dbReference>
<feature type="compositionally biased region" description="Basic and acidic residues" evidence="3">
    <location>
        <begin position="641"/>
        <end position="652"/>
    </location>
</feature>
<dbReference type="InterPro" id="IPR051137">
    <property type="entry name" value="PP4R3-like"/>
</dbReference>
<protein>
    <submittedName>
        <fullName evidence="5">Component of IIS longevity pathway SMK-1-domain-containing protein</fullName>
    </submittedName>
</protein>
<dbReference type="AlphaFoldDB" id="A0A4P9XU65"/>
<dbReference type="Gene3D" id="2.30.29.30">
    <property type="entry name" value="Pleckstrin-homology domain (PH domain)/Phosphotyrosine-binding domain (PTB)"/>
    <property type="match status" value="1"/>
</dbReference>
<dbReference type="InterPro" id="IPR011993">
    <property type="entry name" value="PH-like_dom_sf"/>
</dbReference>
<dbReference type="PANTHER" id="PTHR23318:SF0">
    <property type="entry name" value="SERINE_THREONINE-PROTEIN PHOSPHATASE 4 REGULATORY SUBUNIT 3"/>
    <property type="match status" value="1"/>
</dbReference>
<keyword evidence="6" id="KW-1185">Reference proteome</keyword>
<evidence type="ECO:0000256" key="2">
    <source>
        <dbReference type="ARBA" id="ARBA00023242"/>
    </source>
</evidence>
<feature type="compositionally biased region" description="Polar residues" evidence="3">
    <location>
        <begin position="628"/>
        <end position="637"/>
    </location>
</feature>
<feature type="compositionally biased region" description="Low complexity" evidence="3">
    <location>
        <begin position="716"/>
        <end position="726"/>
    </location>
</feature>
<comment type="subcellular location">
    <subcellularLocation>
        <location evidence="1">Nucleus</location>
    </subcellularLocation>
</comment>
<dbReference type="GO" id="GO:0006974">
    <property type="term" value="P:DNA damage response"/>
    <property type="evidence" value="ECO:0007669"/>
    <property type="project" value="TreeGrafter"/>
</dbReference>
<evidence type="ECO:0000256" key="1">
    <source>
        <dbReference type="ARBA" id="ARBA00004123"/>
    </source>
</evidence>
<dbReference type="SUPFAM" id="SSF48371">
    <property type="entry name" value="ARM repeat"/>
    <property type="match status" value="1"/>
</dbReference>
<dbReference type="Proteomes" id="UP000271241">
    <property type="component" value="Unassembled WGS sequence"/>
</dbReference>
<feature type="compositionally biased region" description="Acidic residues" evidence="3">
    <location>
        <begin position="669"/>
        <end position="679"/>
    </location>
</feature>
<evidence type="ECO:0000256" key="3">
    <source>
        <dbReference type="SAM" id="MobiDB-lite"/>
    </source>
</evidence>
<keyword evidence="2" id="KW-0539">Nucleus</keyword>
<name>A0A4P9XU65_9FUNG</name>
<evidence type="ECO:0000313" key="6">
    <source>
        <dbReference type="Proteomes" id="UP000271241"/>
    </source>
</evidence>
<dbReference type="Pfam" id="PF04802">
    <property type="entry name" value="PP4R3"/>
    <property type="match status" value="1"/>
</dbReference>
<dbReference type="InterPro" id="IPR006887">
    <property type="entry name" value="P4R3-like_central_dom"/>
</dbReference>
<feature type="compositionally biased region" description="Acidic residues" evidence="3">
    <location>
        <begin position="736"/>
        <end position="751"/>
    </location>
</feature>
<evidence type="ECO:0000259" key="4">
    <source>
        <dbReference type="Pfam" id="PF04802"/>
    </source>
</evidence>
<dbReference type="OrthoDB" id="27483at2759"/>